<reference evidence="1" key="1">
    <citation type="submission" date="2020-05" db="EMBL/GenBank/DDBJ databases">
        <title>Evolutionary and genomic comparisons of hybrid uninucleate and nonhybrid Rhizoctonia fungi.</title>
        <authorList>
            <person name="Li C."/>
            <person name="Chen X."/>
        </authorList>
    </citation>
    <scope>NUCLEOTIDE SEQUENCE</scope>
    <source>
        <strain evidence="1">AG-1 IA</strain>
    </source>
</reference>
<dbReference type="GeneID" id="67023372"/>
<dbReference type="Proteomes" id="UP000650533">
    <property type="component" value="Chromosome 4"/>
</dbReference>
<gene>
    <name evidence="1" type="ORF">RhiXN_01090</name>
</gene>
<evidence type="ECO:0000313" key="2">
    <source>
        <dbReference type="Proteomes" id="UP000650533"/>
    </source>
</evidence>
<organism evidence="1 2">
    <name type="scientific">Rhizoctonia solani</name>
    <dbReference type="NCBI Taxonomy" id="456999"/>
    <lineage>
        <taxon>Eukaryota</taxon>
        <taxon>Fungi</taxon>
        <taxon>Dikarya</taxon>
        <taxon>Basidiomycota</taxon>
        <taxon>Agaricomycotina</taxon>
        <taxon>Agaricomycetes</taxon>
        <taxon>Cantharellales</taxon>
        <taxon>Ceratobasidiaceae</taxon>
        <taxon>Rhizoctonia</taxon>
    </lineage>
</organism>
<evidence type="ECO:0000313" key="1">
    <source>
        <dbReference type="EMBL" id="QRW19684.1"/>
    </source>
</evidence>
<proteinExistence type="predicted"/>
<name>A0A8H8NTM5_9AGAM</name>
<sequence>MRRYMLCPPGVPEETVNWLEQLETWSQRTHRKLEWDINKSGDMYTASVKIDGTPVPLVGTGSSPRNARVKLVMMIDKSEHAYLVGKQIVLAYDHNQ</sequence>
<accession>A0A8H8NTM5</accession>
<dbReference type="KEGG" id="rsx:RhiXN_01090"/>
<dbReference type="EMBL" id="CP059661">
    <property type="protein sequence ID" value="QRW19684.1"/>
    <property type="molecule type" value="Genomic_DNA"/>
</dbReference>
<protein>
    <submittedName>
        <fullName evidence="1">Uncharacterized protein</fullName>
    </submittedName>
</protein>
<dbReference type="AlphaFoldDB" id="A0A8H8NTM5"/>
<dbReference type="RefSeq" id="XP_043179921.1">
    <property type="nucleotide sequence ID" value="XM_043320909.1"/>
</dbReference>